<dbReference type="Proteomes" id="UP000325313">
    <property type="component" value="Unassembled WGS sequence"/>
</dbReference>
<evidence type="ECO:0000313" key="3">
    <source>
        <dbReference type="Proteomes" id="UP000325313"/>
    </source>
</evidence>
<feature type="region of interest" description="Disordered" evidence="1">
    <location>
        <begin position="56"/>
        <end position="76"/>
    </location>
</feature>
<comment type="caution">
    <text evidence="2">The sequence shown here is derived from an EMBL/GenBank/DDBJ whole genome shotgun (WGS) entry which is preliminary data.</text>
</comment>
<dbReference type="EMBL" id="VDEP01000112">
    <property type="protein sequence ID" value="KAA1130150.1"/>
    <property type="molecule type" value="Genomic_DNA"/>
</dbReference>
<accession>A0A5B0RWI7</accession>
<gene>
    <name evidence="2" type="ORF">PGTUg99_007959</name>
</gene>
<protein>
    <submittedName>
        <fullName evidence="2">Uncharacterized protein</fullName>
    </submittedName>
</protein>
<organism evidence="2 3">
    <name type="scientific">Puccinia graminis f. sp. tritici</name>
    <dbReference type="NCBI Taxonomy" id="56615"/>
    <lineage>
        <taxon>Eukaryota</taxon>
        <taxon>Fungi</taxon>
        <taxon>Dikarya</taxon>
        <taxon>Basidiomycota</taxon>
        <taxon>Pucciniomycotina</taxon>
        <taxon>Pucciniomycetes</taxon>
        <taxon>Pucciniales</taxon>
        <taxon>Pucciniaceae</taxon>
        <taxon>Puccinia</taxon>
    </lineage>
</organism>
<evidence type="ECO:0000313" key="2">
    <source>
        <dbReference type="EMBL" id="KAA1130150.1"/>
    </source>
</evidence>
<dbReference type="AlphaFoldDB" id="A0A5B0RWI7"/>
<proteinExistence type="predicted"/>
<name>A0A5B0RWI7_PUCGR</name>
<evidence type="ECO:0000256" key="1">
    <source>
        <dbReference type="SAM" id="MobiDB-lite"/>
    </source>
</evidence>
<reference evidence="2 3" key="1">
    <citation type="submission" date="2019-05" db="EMBL/GenBank/DDBJ databases">
        <title>Emergence of the Ug99 lineage of the wheat stem rust pathogen through somatic hybridization.</title>
        <authorList>
            <person name="Li F."/>
            <person name="Upadhyaya N.M."/>
            <person name="Sperschneider J."/>
            <person name="Matny O."/>
            <person name="Nguyen-Phuc H."/>
            <person name="Mago R."/>
            <person name="Raley C."/>
            <person name="Miller M.E."/>
            <person name="Silverstein K.A.T."/>
            <person name="Henningsen E."/>
            <person name="Hirsch C.D."/>
            <person name="Visser B."/>
            <person name="Pretorius Z.A."/>
            <person name="Steffenson B.J."/>
            <person name="Schwessinger B."/>
            <person name="Dodds P.N."/>
            <person name="Figueroa M."/>
        </authorList>
    </citation>
    <scope>NUCLEOTIDE SEQUENCE [LARGE SCALE GENOMIC DNA]</scope>
    <source>
        <strain evidence="2 3">Ug99</strain>
    </source>
</reference>
<feature type="compositionally biased region" description="Low complexity" evidence="1">
    <location>
        <begin position="62"/>
        <end position="76"/>
    </location>
</feature>
<sequence length="76" mass="8350">MSESEAVISDRSNWNVNDVNGNTKLCRFALASAANNFHLLHTTTVDQTVWTNPLIADRPHDSTSSLSGSLLSINHR</sequence>